<dbReference type="Pfam" id="PF10648">
    <property type="entry name" value="Gmad2"/>
    <property type="match status" value="1"/>
</dbReference>
<organism evidence="2 3">
    <name type="scientific">Candidatus Portnoybacteria bacterium CG02_land_8_20_14_3_00_45_8</name>
    <dbReference type="NCBI Taxonomy" id="1974807"/>
    <lineage>
        <taxon>Bacteria</taxon>
        <taxon>Candidatus Portnoyibacteriota</taxon>
    </lineage>
</organism>
<proteinExistence type="predicted"/>
<feature type="domain" description="Bacterial spore germination immunoglobulin-like" evidence="1">
    <location>
        <begin position="64"/>
        <end position="145"/>
    </location>
</feature>
<gene>
    <name evidence="2" type="ORF">COS30_00020</name>
</gene>
<dbReference type="AlphaFoldDB" id="A0A2M7D725"/>
<evidence type="ECO:0000259" key="1">
    <source>
        <dbReference type="Pfam" id="PF10648"/>
    </source>
</evidence>
<accession>A0A2M7D725</accession>
<name>A0A2M7D725_9BACT</name>
<dbReference type="InterPro" id="IPR018911">
    <property type="entry name" value="Gmad2_Ig-like_dom"/>
</dbReference>
<evidence type="ECO:0000313" key="3">
    <source>
        <dbReference type="Proteomes" id="UP000229247"/>
    </source>
</evidence>
<sequence length="160" mass="17688">MSKSKFNFNKFGKKMNIGRLLLIALVAVSFFGFLLWCINQVQTEEEAIGIDAVKLAKPLENKIIKIESPKTNANISNPVTIEGRAAITGGTLRARLKDTKGLTLGESVISVKSSQRPVPFSINLAYKKPTISKGTLEIFRLNSKDKTETYKLSIPVTFKN</sequence>
<reference evidence="3" key="1">
    <citation type="submission" date="2017-09" db="EMBL/GenBank/DDBJ databases">
        <title>Depth-based differentiation of microbial function through sediment-hosted aquifers and enrichment of novel symbionts in the deep terrestrial subsurface.</title>
        <authorList>
            <person name="Probst A.J."/>
            <person name="Ladd B."/>
            <person name="Jarett J.K."/>
            <person name="Geller-Mcgrath D.E."/>
            <person name="Sieber C.M.K."/>
            <person name="Emerson J.B."/>
            <person name="Anantharaman K."/>
            <person name="Thomas B.C."/>
            <person name="Malmstrom R."/>
            <person name="Stieglmeier M."/>
            <person name="Klingl A."/>
            <person name="Woyke T."/>
            <person name="Ryan C.M."/>
            <person name="Banfield J.F."/>
        </authorList>
    </citation>
    <scope>NUCLEOTIDE SEQUENCE [LARGE SCALE GENOMIC DNA]</scope>
</reference>
<dbReference type="Proteomes" id="UP000229247">
    <property type="component" value="Unassembled WGS sequence"/>
</dbReference>
<comment type="caution">
    <text evidence="2">The sequence shown here is derived from an EMBL/GenBank/DDBJ whole genome shotgun (WGS) entry which is preliminary data.</text>
</comment>
<evidence type="ECO:0000313" key="2">
    <source>
        <dbReference type="EMBL" id="PIV38816.1"/>
    </source>
</evidence>
<dbReference type="EMBL" id="PEUE01000001">
    <property type="protein sequence ID" value="PIV38816.1"/>
    <property type="molecule type" value="Genomic_DNA"/>
</dbReference>
<protein>
    <recommendedName>
        <fullName evidence="1">Bacterial spore germination immunoglobulin-like domain-containing protein</fullName>
    </recommendedName>
</protein>